<dbReference type="GO" id="GO:0080043">
    <property type="term" value="F:quercetin 3-O-glucosyltransferase activity"/>
    <property type="evidence" value="ECO:0007669"/>
    <property type="project" value="TreeGrafter"/>
</dbReference>
<dbReference type="EC" id="2.4.1.-" evidence="7"/>
<protein>
    <recommendedName>
        <fullName evidence="7">Glycosyltransferase</fullName>
        <ecNumber evidence="7">2.4.1.-</ecNumber>
    </recommendedName>
</protein>
<name>A0A6J1JDZ1_CUCMA</name>
<dbReference type="GeneID" id="111486011"/>
<dbReference type="FunFam" id="3.40.50.2000:FF:000019">
    <property type="entry name" value="Glycosyltransferase"/>
    <property type="match status" value="1"/>
</dbReference>
<dbReference type="PROSITE" id="PS00375">
    <property type="entry name" value="UDPGT"/>
    <property type="match status" value="1"/>
</dbReference>
<evidence type="ECO:0000256" key="8">
    <source>
        <dbReference type="SAM" id="MobiDB-lite"/>
    </source>
</evidence>
<dbReference type="SUPFAM" id="SSF53756">
    <property type="entry name" value="UDP-Glycosyltransferase/glycogen phosphorylase"/>
    <property type="match status" value="1"/>
</dbReference>
<dbReference type="AlphaFoldDB" id="A0A6J1JDZ1"/>
<proteinExistence type="inferred from homology"/>
<feature type="compositionally biased region" description="Basic and acidic residues" evidence="8">
    <location>
        <begin position="456"/>
        <end position="468"/>
    </location>
</feature>
<dbReference type="CDD" id="cd03784">
    <property type="entry name" value="GT1_Gtf-like"/>
    <property type="match status" value="1"/>
</dbReference>
<sequence length="468" mass="52228">MSSKACLPHVFLVSFPGQGHINPMLRLGKKLAAAGLLVTFSTSAQLGSQMKNAGSISGHPTRLGDGFLRFEFFDDGRTDTTPTLTYDKYMVQLQRLGAISLRQILENQMKENRPVSCVIGNPFVPWVIDLADNLGISSAVFWVQSCSVFSVYYHHFRGAVPFPSQTQPNLDVKLPFLPLLKSDEIPSFLTPNDSYQAIGKDILRQFSNLSKPFCILMDTFEELEAEVINDMSKNFPIKAVGPLFKICSEMETKIRGDCMKAADECIEWLDSKPIGSVVYVSFGSVVYLKQDQIDEIAYALHSSGFSFLWVLKPPYVHLGANRHVLPLEVVEEMGERGKVVEWSPQEQVLSHPSLACFLTHCGWNSSVEAMSLGVPMVAFPQWGDQVTNAKFLVDVFGVGLRLSRGANEDRLIQRDEIERCLREAMEGPRAVEIRQNALKQQKAAEKAVADGGSSDRNIKDFIDEIRKR</sequence>
<keyword evidence="4 6" id="KW-0808">Transferase</keyword>
<organism evidence="9 10">
    <name type="scientific">Cucurbita maxima</name>
    <name type="common">Pumpkin</name>
    <name type="synonym">Winter squash</name>
    <dbReference type="NCBI Taxonomy" id="3661"/>
    <lineage>
        <taxon>Eukaryota</taxon>
        <taxon>Viridiplantae</taxon>
        <taxon>Streptophyta</taxon>
        <taxon>Embryophyta</taxon>
        <taxon>Tracheophyta</taxon>
        <taxon>Spermatophyta</taxon>
        <taxon>Magnoliopsida</taxon>
        <taxon>eudicotyledons</taxon>
        <taxon>Gunneridae</taxon>
        <taxon>Pentapetalae</taxon>
        <taxon>rosids</taxon>
        <taxon>fabids</taxon>
        <taxon>Cucurbitales</taxon>
        <taxon>Cucurbitaceae</taxon>
        <taxon>Cucurbiteae</taxon>
        <taxon>Cucurbita</taxon>
    </lineage>
</organism>
<evidence type="ECO:0000256" key="5">
    <source>
        <dbReference type="ARBA" id="ARBA00050692"/>
    </source>
</evidence>
<keyword evidence="9" id="KW-1185">Reference proteome</keyword>
<evidence type="ECO:0000256" key="1">
    <source>
        <dbReference type="ARBA" id="ARBA00004721"/>
    </source>
</evidence>
<dbReference type="RefSeq" id="XP_022988767.1">
    <property type="nucleotide sequence ID" value="XM_023132999.1"/>
</dbReference>
<keyword evidence="3 6" id="KW-0328">Glycosyltransferase</keyword>
<comment type="catalytic activity">
    <reaction evidence="5">
        <text>mogrol + UDP-alpha-D-glucose = mogroside IE + UDP + H(+)</text>
        <dbReference type="Rhea" id="RHEA:52044"/>
        <dbReference type="ChEBI" id="CHEBI:15378"/>
        <dbReference type="ChEBI" id="CHEBI:58223"/>
        <dbReference type="ChEBI" id="CHEBI:58885"/>
        <dbReference type="ChEBI" id="CHEBI:138974"/>
        <dbReference type="ChEBI" id="CHEBI:138975"/>
        <dbReference type="EC" id="2.4.1.350"/>
    </reaction>
    <physiologicalReaction direction="left-to-right" evidence="5">
        <dbReference type="Rhea" id="RHEA:52045"/>
    </physiologicalReaction>
</comment>
<dbReference type="InterPro" id="IPR035595">
    <property type="entry name" value="UDP_glycos_trans_CS"/>
</dbReference>
<evidence type="ECO:0000313" key="9">
    <source>
        <dbReference type="Proteomes" id="UP000504608"/>
    </source>
</evidence>
<evidence type="ECO:0000256" key="6">
    <source>
        <dbReference type="RuleBase" id="RU003718"/>
    </source>
</evidence>
<dbReference type="Proteomes" id="UP000504608">
    <property type="component" value="Unplaced"/>
</dbReference>
<dbReference type="PANTHER" id="PTHR11926">
    <property type="entry name" value="GLUCOSYL/GLUCURONOSYL TRANSFERASES"/>
    <property type="match status" value="1"/>
</dbReference>
<reference evidence="10" key="1">
    <citation type="submission" date="2025-08" db="UniProtKB">
        <authorList>
            <consortium name="RefSeq"/>
        </authorList>
    </citation>
    <scope>IDENTIFICATION</scope>
    <source>
        <tissue evidence="10">Young leaves</tissue>
    </source>
</reference>
<dbReference type="KEGG" id="cmax:111486011"/>
<dbReference type="Gene3D" id="3.40.50.2000">
    <property type="entry name" value="Glycogen Phosphorylase B"/>
    <property type="match status" value="2"/>
</dbReference>
<dbReference type="GO" id="GO:0080044">
    <property type="term" value="F:quercetin 7-O-glucosyltransferase activity"/>
    <property type="evidence" value="ECO:0007669"/>
    <property type="project" value="TreeGrafter"/>
</dbReference>
<gene>
    <name evidence="10" type="primary">LOC111486011</name>
</gene>
<comment type="pathway">
    <text evidence="1">Secondary metabolite biosynthesis; terpenoid biosynthesis.</text>
</comment>
<evidence type="ECO:0000256" key="7">
    <source>
        <dbReference type="RuleBase" id="RU362057"/>
    </source>
</evidence>
<dbReference type="InterPro" id="IPR002213">
    <property type="entry name" value="UDP_glucos_trans"/>
</dbReference>
<feature type="region of interest" description="Disordered" evidence="8">
    <location>
        <begin position="444"/>
        <end position="468"/>
    </location>
</feature>
<evidence type="ECO:0000256" key="4">
    <source>
        <dbReference type="ARBA" id="ARBA00022679"/>
    </source>
</evidence>
<dbReference type="OrthoDB" id="5835829at2759"/>
<dbReference type="Pfam" id="PF00201">
    <property type="entry name" value="UDPGT"/>
    <property type="match status" value="1"/>
</dbReference>
<evidence type="ECO:0000313" key="10">
    <source>
        <dbReference type="RefSeq" id="XP_022988767.1"/>
    </source>
</evidence>
<accession>A0A6J1JDZ1</accession>
<comment type="similarity">
    <text evidence="2 6">Belongs to the UDP-glycosyltransferase family.</text>
</comment>
<evidence type="ECO:0000256" key="2">
    <source>
        <dbReference type="ARBA" id="ARBA00009995"/>
    </source>
</evidence>
<evidence type="ECO:0000256" key="3">
    <source>
        <dbReference type="ARBA" id="ARBA00022676"/>
    </source>
</evidence>
<dbReference type="PANTHER" id="PTHR11926:SF986">
    <property type="entry name" value="UDP-GLYCOSYLTRANSFERASE 84A1"/>
    <property type="match status" value="1"/>
</dbReference>